<evidence type="ECO:0000259" key="1">
    <source>
        <dbReference type="Pfam" id="PF00561"/>
    </source>
</evidence>
<organism evidence="2 3">
    <name type="scientific">Microbacterium hatanonis</name>
    <dbReference type="NCBI Taxonomy" id="404366"/>
    <lineage>
        <taxon>Bacteria</taxon>
        <taxon>Bacillati</taxon>
        <taxon>Actinomycetota</taxon>
        <taxon>Actinomycetes</taxon>
        <taxon>Micrococcales</taxon>
        <taxon>Microbacteriaceae</taxon>
        <taxon>Microbacterium</taxon>
    </lineage>
</organism>
<evidence type="ECO:0000313" key="2">
    <source>
        <dbReference type="EMBL" id="TXK12088.1"/>
    </source>
</evidence>
<dbReference type="InterPro" id="IPR000073">
    <property type="entry name" value="AB_hydrolase_1"/>
</dbReference>
<dbReference type="Pfam" id="PF00561">
    <property type="entry name" value="Abhydrolase_1"/>
    <property type="match status" value="1"/>
</dbReference>
<dbReference type="OrthoDB" id="9800988at2"/>
<proteinExistence type="predicted"/>
<dbReference type="PANTHER" id="PTHR43194">
    <property type="entry name" value="HYDROLASE ALPHA/BETA FOLD FAMILY"/>
    <property type="match status" value="1"/>
</dbReference>
<accession>A0A5C8HZ04</accession>
<name>A0A5C8HZ04_9MICO</name>
<dbReference type="RefSeq" id="WP_147892832.1">
    <property type="nucleotide sequence ID" value="NZ_BAAANR010000001.1"/>
</dbReference>
<dbReference type="PRINTS" id="PR00111">
    <property type="entry name" value="ABHYDROLASE"/>
</dbReference>
<dbReference type="AlphaFoldDB" id="A0A5C8HZ04"/>
<dbReference type="SUPFAM" id="SSF53474">
    <property type="entry name" value="alpha/beta-Hydrolases"/>
    <property type="match status" value="1"/>
</dbReference>
<comment type="caution">
    <text evidence="2">The sequence shown here is derived from an EMBL/GenBank/DDBJ whole genome shotgun (WGS) entry which is preliminary data.</text>
</comment>
<dbReference type="Proteomes" id="UP000321034">
    <property type="component" value="Unassembled WGS sequence"/>
</dbReference>
<dbReference type="Gene3D" id="3.40.50.1820">
    <property type="entry name" value="alpha/beta hydrolase"/>
    <property type="match status" value="1"/>
</dbReference>
<dbReference type="EMBL" id="VRSV01000001">
    <property type="protein sequence ID" value="TXK12088.1"/>
    <property type="molecule type" value="Genomic_DNA"/>
</dbReference>
<keyword evidence="2" id="KW-0378">Hydrolase</keyword>
<evidence type="ECO:0000313" key="3">
    <source>
        <dbReference type="Proteomes" id="UP000321034"/>
    </source>
</evidence>
<dbReference type="GO" id="GO:0016787">
    <property type="term" value="F:hydrolase activity"/>
    <property type="evidence" value="ECO:0007669"/>
    <property type="project" value="UniProtKB-KW"/>
</dbReference>
<keyword evidence="3" id="KW-1185">Reference proteome</keyword>
<dbReference type="InterPro" id="IPR050228">
    <property type="entry name" value="Carboxylesterase_BioH"/>
</dbReference>
<protein>
    <submittedName>
        <fullName evidence="2">Alpha/beta hydrolase</fullName>
    </submittedName>
</protein>
<reference evidence="2 3" key="1">
    <citation type="submission" date="2019-08" db="EMBL/GenBank/DDBJ databases">
        <authorList>
            <person name="Dong K."/>
        </authorList>
    </citation>
    <scope>NUCLEOTIDE SEQUENCE [LARGE SCALE GENOMIC DNA]</scope>
    <source>
        <strain evidence="2 3">JCM14558</strain>
    </source>
</reference>
<feature type="domain" description="AB hydrolase-1" evidence="1">
    <location>
        <begin position="23"/>
        <end position="258"/>
    </location>
</feature>
<gene>
    <name evidence="2" type="ORF">FVP77_00905</name>
</gene>
<dbReference type="PANTHER" id="PTHR43194:SF2">
    <property type="entry name" value="PEROXISOMAL MEMBRANE PROTEIN LPX1"/>
    <property type="match status" value="1"/>
</dbReference>
<sequence>MDATVTNVDGLVVHEVPGDGSAVLLWHHGSPQTGAVLPPVLDAARARGWGVVSIARPGYGGSSRAPGRTCTDVATGIARVLASRGVERVVSVGASGGGPHALACAAAMPGRVVAVVTFASPAPFVDDDGWFQGMQAPGALRAAARGEDARALFAETDEFDPAQFVDADYAALEGPWGSMGRDAGLAERDGPWGLIDDDLAFTRPWGFALSDVVVPALIYQGGADRVIPPHHADAIAAAVPGAELRAVADAGHVSILERLPEALERVARRIPRP</sequence>
<dbReference type="InterPro" id="IPR029058">
    <property type="entry name" value="AB_hydrolase_fold"/>
</dbReference>